<keyword evidence="2" id="KW-0040">ANK repeat</keyword>
<dbReference type="InParanoid" id="E9GSE0"/>
<dbReference type="Gene3D" id="1.25.40.20">
    <property type="entry name" value="Ankyrin repeat-containing domain"/>
    <property type="match status" value="1"/>
</dbReference>
<dbReference type="InterPro" id="IPR002110">
    <property type="entry name" value="Ankyrin_rpt"/>
</dbReference>
<dbReference type="PANTHER" id="PTHR24197">
    <property type="entry name" value="ANKYRIN REPEAT DOMAIN-CONTAINING PROTEIN 61"/>
    <property type="match status" value="1"/>
</dbReference>
<comment type="function">
    <text evidence="3">Plays an important role in regulating intracellular signaling events associated with erythroid terminal differentiation.</text>
</comment>
<organism evidence="6 7">
    <name type="scientific">Daphnia pulex</name>
    <name type="common">Water flea</name>
    <dbReference type="NCBI Taxonomy" id="6669"/>
    <lineage>
        <taxon>Eukaryota</taxon>
        <taxon>Metazoa</taxon>
        <taxon>Ecdysozoa</taxon>
        <taxon>Arthropoda</taxon>
        <taxon>Crustacea</taxon>
        <taxon>Branchiopoda</taxon>
        <taxon>Diplostraca</taxon>
        <taxon>Cladocera</taxon>
        <taxon>Anomopoda</taxon>
        <taxon>Daphniidae</taxon>
        <taxon>Daphnia</taxon>
    </lineage>
</organism>
<feature type="compositionally biased region" description="Polar residues" evidence="5">
    <location>
        <begin position="10"/>
        <end position="19"/>
    </location>
</feature>
<dbReference type="Proteomes" id="UP000000305">
    <property type="component" value="Unassembled WGS sequence"/>
</dbReference>
<evidence type="ECO:0000313" key="7">
    <source>
        <dbReference type="Proteomes" id="UP000000305"/>
    </source>
</evidence>
<dbReference type="EMBL" id="GL732562">
    <property type="protein sequence ID" value="EFX77594.1"/>
    <property type="molecule type" value="Genomic_DNA"/>
</dbReference>
<dbReference type="PhylomeDB" id="E9GSE0"/>
<name>E9GSE0_DAPPU</name>
<dbReference type="AlphaFoldDB" id="E9GSE0"/>
<proteinExistence type="predicted"/>
<evidence type="ECO:0000256" key="5">
    <source>
        <dbReference type="SAM" id="MobiDB-lite"/>
    </source>
</evidence>
<protein>
    <recommendedName>
        <fullName evidence="4">Ankyrin repeat domain-containing protein 54</fullName>
    </recommendedName>
</protein>
<evidence type="ECO:0000256" key="4">
    <source>
        <dbReference type="ARBA" id="ARBA00039237"/>
    </source>
</evidence>
<keyword evidence="7" id="KW-1185">Reference proteome</keyword>
<evidence type="ECO:0000256" key="1">
    <source>
        <dbReference type="ARBA" id="ARBA00022737"/>
    </source>
</evidence>
<keyword evidence="1" id="KW-0677">Repeat</keyword>
<reference evidence="6 7" key="1">
    <citation type="journal article" date="2011" name="Science">
        <title>The ecoresponsive genome of Daphnia pulex.</title>
        <authorList>
            <person name="Colbourne J.K."/>
            <person name="Pfrender M.E."/>
            <person name="Gilbert D."/>
            <person name="Thomas W.K."/>
            <person name="Tucker A."/>
            <person name="Oakley T.H."/>
            <person name="Tokishita S."/>
            <person name="Aerts A."/>
            <person name="Arnold G.J."/>
            <person name="Basu M.K."/>
            <person name="Bauer D.J."/>
            <person name="Caceres C.E."/>
            <person name="Carmel L."/>
            <person name="Casola C."/>
            <person name="Choi J.H."/>
            <person name="Detter J.C."/>
            <person name="Dong Q."/>
            <person name="Dusheyko S."/>
            <person name="Eads B.D."/>
            <person name="Frohlich T."/>
            <person name="Geiler-Samerotte K.A."/>
            <person name="Gerlach D."/>
            <person name="Hatcher P."/>
            <person name="Jogdeo S."/>
            <person name="Krijgsveld J."/>
            <person name="Kriventseva E.V."/>
            <person name="Kultz D."/>
            <person name="Laforsch C."/>
            <person name="Lindquist E."/>
            <person name="Lopez J."/>
            <person name="Manak J.R."/>
            <person name="Muller J."/>
            <person name="Pangilinan J."/>
            <person name="Patwardhan R.P."/>
            <person name="Pitluck S."/>
            <person name="Pritham E.J."/>
            <person name="Rechtsteiner A."/>
            <person name="Rho M."/>
            <person name="Rogozin I.B."/>
            <person name="Sakarya O."/>
            <person name="Salamov A."/>
            <person name="Schaack S."/>
            <person name="Shapiro H."/>
            <person name="Shiga Y."/>
            <person name="Skalitzky C."/>
            <person name="Smith Z."/>
            <person name="Souvorov A."/>
            <person name="Sung W."/>
            <person name="Tang Z."/>
            <person name="Tsuchiya D."/>
            <person name="Tu H."/>
            <person name="Vos H."/>
            <person name="Wang M."/>
            <person name="Wolf Y.I."/>
            <person name="Yamagata H."/>
            <person name="Yamada T."/>
            <person name="Ye Y."/>
            <person name="Shaw J.R."/>
            <person name="Andrews J."/>
            <person name="Crease T.J."/>
            <person name="Tang H."/>
            <person name="Lucas S.M."/>
            <person name="Robertson H.M."/>
            <person name="Bork P."/>
            <person name="Koonin E.V."/>
            <person name="Zdobnov E.M."/>
            <person name="Grigoriev I.V."/>
            <person name="Lynch M."/>
            <person name="Boore J.L."/>
        </authorList>
    </citation>
    <scope>NUCLEOTIDE SEQUENCE [LARGE SCALE GENOMIC DNA]</scope>
</reference>
<dbReference type="KEGG" id="dpx:DAPPUDRAFT_225651"/>
<evidence type="ECO:0000256" key="3">
    <source>
        <dbReference type="ARBA" id="ARBA00037385"/>
    </source>
</evidence>
<accession>E9GSE0</accession>
<dbReference type="SUPFAM" id="SSF48403">
    <property type="entry name" value="Ankyrin repeat"/>
    <property type="match status" value="1"/>
</dbReference>
<dbReference type="OrthoDB" id="496981at2759"/>
<gene>
    <name evidence="6" type="ORF">DAPPUDRAFT_225651</name>
</gene>
<dbReference type="InterPro" id="IPR036770">
    <property type="entry name" value="Ankyrin_rpt-contain_sf"/>
</dbReference>
<evidence type="ECO:0000256" key="2">
    <source>
        <dbReference type="ARBA" id="ARBA00023043"/>
    </source>
</evidence>
<dbReference type="HOGENOM" id="CLU_028498_0_0_1"/>
<dbReference type="PANTHER" id="PTHR24197:SF44">
    <property type="entry name" value="ANKYRIN REPEAT DOMAIN-CONTAINING PROTEIN 54"/>
    <property type="match status" value="1"/>
</dbReference>
<evidence type="ECO:0000313" key="6">
    <source>
        <dbReference type="EMBL" id="EFX77594.1"/>
    </source>
</evidence>
<feature type="region of interest" description="Disordered" evidence="5">
    <location>
        <begin position="1"/>
        <end position="24"/>
    </location>
</feature>
<dbReference type="SMART" id="SM00248">
    <property type="entry name" value="ANK"/>
    <property type="match status" value="4"/>
</dbReference>
<sequence>MDSAMRAQERTSTSQQEQGTPAKKMKMDSLLLEIENKNHAKLKELLDHGADVTETGDFTLNAHQTFVGVPPMFAAILSDHDDIIDSLVRKHPHFRVEEKLMEETEDTFFPLTNTNLELLIDVYDLVGAACILRGSKRALRHGWACWREADRLRSLHAIPKNTFKRTKLENLIFGNQSEFLNTQEINVLMWKKCVYWKIQALFVTQRILEKYNCFPNRFFLRNFYKFILDGWETRELDLSRVFYASLYLVDLMNSKKTLLRGLVLQPTESDDVCHCSFTTLYSMLHNRLWIQQESSKENTILTFDHLMAALVFCCDYQREIRNHSQNAVIKEKTGDISDLIITILKHLLSLPNTKPQRSKLKRTLSIYIHEHNLPEEEGRPNLLMEVASSYEGKTLDLKLIKLLLKVGENPNVVGFRHNSPLHLLAMEEIESSHEWLNHDYSTRSQHFTSVVQSFIDGGFDIDQVNAGGKSALEGFTSSILQYPDTNFSNLLEKLVKKLRPLYFIAAKVVRRHQIPYGDIPVTLKSYVKKFWTIKEV</sequence>